<name>A0A3E4YLW8_9FIRM</name>
<dbReference type="AlphaFoldDB" id="A0A3E4YLW8"/>
<proteinExistence type="predicted"/>
<comment type="caution">
    <text evidence="1">The sequence shown here is derived from an EMBL/GenBank/DDBJ whole genome shotgun (WGS) entry which is preliminary data.</text>
</comment>
<protein>
    <submittedName>
        <fullName evidence="1">Uncharacterized protein</fullName>
    </submittedName>
</protein>
<accession>A0A3E4YLW8</accession>
<sequence>MKYRLTVQHNKSDNVQFVTIINNREDAKAEYLKSCEKDYFTKLEWCRYGEWERVMFQIEQGNVEKELDYALKGGIK</sequence>
<dbReference type="RefSeq" id="WP_117718339.1">
    <property type="nucleotide sequence ID" value="NZ_QSTP01000001.1"/>
</dbReference>
<reference evidence="1 2" key="1">
    <citation type="submission" date="2018-08" db="EMBL/GenBank/DDBJ databases">
        <title>A genome reference for cultivated species of the human gut microbiota.</title>
        <authorList>
            <person name="Zou Y."/>
            <person name="Xue W."/>
            <person name="Luo G."/>
        </authorList>
    </citation>
    <scope>NUCLEOTIDE SEQUENCE [LARGE SCALE GENOMIC DNA]</scope>
    <source>
        <strain evidence="1 2">OM07-13</strain>
    </source>
</reference>
<evidence type="ECO:0000313" key="1">
    <source>
        <dbReference type="EMBL" id="RGM75583.1"/>
    </source>
</evidence>
<dbReference type="Proteomes" id="UP000260758">
    <property type="component" value="Unassembled WGS sequence"/>
</dbReference>
<dbReference type="EMBL" id="QSTP01000001">
    <property type="protein sequence ID" value="RGM75583.1"/>
    <property type="molecule type" value="Genomic_DNA"/>
</dbReference>
<organism evidence="1 2">
    <name type="scientific">Agathobacter rectalis</name>
    <dbReference type="NCBI Taxonomy" id="39491"/>
    <lineage>
        <taxon>Bacteria</taxon>
        <taxon>Bacillati</taxon>
        <taxon>Bacillota</taxon>
        <taxon>Clostridia</taxon>
        <taxon>Lachnospirales</taxon>
        <taxon>Lachnospiraceae</taxon>
        <taxon>Agathobacter</taxon>
    </lineage>
</organism>
<evidence type="ECO:0000313" key="2">
    <source>
        <dbReference type="Proteomes" id="UP000260758"/>
    </source>
</evidence>
<gene>
    <name evidence="1" type="ORF">DXB99_03380</name>
</gene>